<protein>
    <submittedName>
        <fullName evidence="1">26243_t:CDS:1</fullName>
    </submittedName>
</protein>
<evidence type="ECO:0000313" key="1">
    <source>
        <dbReference type="EMBL" id="CAG8711305.1"/>
    </source>
</evidence>
<organism evidence="1 2">
    <name type="scientific">Dentiscutata erythropus</name>
    <dbReference type="NCBI Taxonomy" id="1348616"/>
    <lineage>
        <taxon>Eukaryota</taxon>
        <taxon>Fungi</taxon>
        <taxon>Fungi incertae sedis</taxon>
        <taxon>Mucoromycota</taxon>
        <taxon>Glomeromycotina</taxon>
        <taxon>Glomeromycetes</taxon>
        <taxon>Diversisporales</taxon>
        <taxon>Gigasporaceae</taxon>
        <taxon>Dentiscutata</taxon>
    </lineage>
</organism>
<reference evidence="1" key="1">
    <citation type="submission" date="2021-06" db="EMBL/GenBank/DDBJ databases">
        <authorList>
            <person name="Kallberg Y."/>
            <person name="Tangrot J."/>
            <person name="Rosling A."/>
        </authorList>
    </citation>
    <scope>NUCLEOTIDE SEQUENCE</scope>
    <source>
        <strain evidence="1">MA453B</strain>
    </source>
</reference>
<feature type="non-terminal residue" evidence="1">
    <location>
        <position position="53"/>
    </location>
</feature>
<comment type="caution">
    <text evidence="1">The sequence shown here is derived from an EMBL/GenBank/DDBJ whole genome shotgun (WGS) entry which is preliminary data.</text>
</comment>
<dbReference type="Proteomes" id="UP000789405">
    <property type="component" value="Unassembled WGS sequence"/>
</dbReference>
<proteinExistence type="predicted"/>
<dbReference type="AlphaFoldDB" id="A0A9N9HX88"/>
<keyword evidence="2" id="KW-1185">Reference proteome</keyword>
<evidence type="ECO:0000313" key="2">
    <source>
        <dbReference type="Proteomes" id="UP000789405"/>
    </source>
</evidence>
<gene>
    <name evidence="1" type="ORF">DERYTH_LOCUS13612</name>
</gene>
<dbReference type="EMBL" id="CAJVPY010009678">
    <property type="protein sequence ID" value="CAG8711305.1"/>
    <property type="molecule type" value="Genomic_DNA"/>
</dbReference>
<sequence>VKQVKSNEMLQNTDIHPSCHRPIEIISDKNVFVVNTFFSENSSLLVIVLEVHW</sequence>
<accession>A0A9N9HX88</accession>
<name>A0A9N9HX88_9GLOM</name>